<dbReference type="Proteomes" id="UP000824175">
    <property type="component" value="Unassembled WGS sequence"/>
</dbReference>
<name>A0A9D1L049_9FIRM</name>
<reference evidence="1" key="1">
    <citation type="submission" date="2020-10" db="EMBL/GenBank/DDBJ databases">
        <authorList>
            <person name="Gilroy R."/>
        </authorList>
    </citation>
    <scope>NUCLEOTIDE SEQUENCE</scope>
    <source>
        <strain evidence="1">CHK195-11698</strain>
    </source>
</reference>
<reference evidence="1" key="2">
    <citation type="journal article" date="2021" name="PeerJ">
        <title>Extensive microbial diversity within the chicken gut microbiome revealed by metagenomics and culture.</title>
        <authorList>
            <person name="Gilroy R."/>
            <person name="Ravi A."/>
            <person name="Getino M."/>
            <person name="Pursley I."/>
            <person name="Horton D.L."/>
            <person name="Alikhan N.F."/>
            <person name="Baker D."/>
            <person name="Gharbi K."/>
            <person name="Hall N."/>
            <person name="Watson M."/>
            <person name="Adriaenssens E.M."/>
            <person name="Foster-Nyarko E."/>
            <person name="Jarju S."/>
            <person name="Secka A."/>
            <person name="Antonio M."/>
            <person name="Oren A."/>
            <person name="Chaudhuri R.R."/>
            <person name="La Ragione R."/>
            <person name="Hildebrand F."/>
            <person name="Pallen M.J."/>
        </authorList>
    </citation>
    <scope>NUCLEOTIDE SEQUENCE</scope>
    <source>
        <strain evidence="1">CHK195-11698</strain>
    </source>
</reference>
<comment type="caution">
    <text evidence="1">The sequence shown here is derived from an EMBL/GenBank/DDBJ whole genome shotgun (WGS) entry which is preliminary data.</text>
</comment>
<gene>
    <name evidence="1" type="ORF">IAD15_04825</name>
</gene>
<evidence type="ECO:0000313" key="2">
    <source>
        <dbReference type="Proteomes" id="UP000824175"/>
    </source>
</evidence>
<dbReference type="EMBL" id="DVMJ01000040">
    <property type="protein sequence ID" value="HIU13375.1"/>
    <property type="molecule type" value="Genomic_DNA"/>
</dbReference>
<protein>
    <submittedName>
        <fullName evidence="1">YtxH domain-containing protein</fullName>
    </submittedName>
</protein>
<organism evidence="1 2">
    <name type="scientific">Candidatus Fimiplasma intestinipullorum</name>
    <dbReference type="NCBI Taxonomy" id="2840825"/>
    <lineage>
        <taxon>Bacteria</taxon>
        <taxon>Bacillati</taxon>
        <taxon>Bacillota</taxon>
        <taxon>Clostridia</taxon>
        <taxon>Eubacteriales</taxon>
        <taxon>Candidatus Fimiplasma</taxon>
    </lineage>
</organism>
<dbReference type="Pfam" id="PF12732">
    <property type="entry name" value="YtxH"/>
    <property type="match status" value="1"/>
</dbReference>
<proteinExistence type="predicted"/>
<accession>A0A9D1L049</accession>
<dbReference type="AlphaFoldDB" id="A0A9D1L049"/>
<sequence length="158" mass="17976">MKMGKFIVGLGVGTVIGLLLAPKKGSELVEDINTSFLKVKENLKDMTKEDVVNKLNDTIANVQTYVREFDYASYKASTKEKMNRLMNDLVTLKNRILESDQFNSLVGTFNHIVNMISDRVNEIIKHAKDENEESVECQIDETAKEIEELIEEMNSDEN</sequence>
<dbReference type="InterPro" id="IPR024623">
    <property type="entry name" value="YtxH"/>
</dbReference>
<evidence type="ECO:0000313" key="1">
    <source>
        <dbReference type="EMBL" id="HIU13375.1"/>
    </source>
</evidence>